<evidence type="ECO:0000256" key="5">
    <source>
        <dbReference type="ARBA" id="ARBA00022695"/>
    </source>
</evidence>
<dbReference type="EMBL" id="FNYT01000008">
    <property type="protein sequence ID" value="SEJ15077.1"/>
    <property type="molecule type" value="Genomic_DNA"/>
</dbReference>
<gene>
    <name evidence="10" type="primary">dacA</name>
    <name evidence="13" type="ORF">SAMN05216375_10883</name>
    <name evidence="12" type="ORF">TR210_1643</name>
</gene>
<dbReference type="HAMAP" id="MF_01499">
    <property type="entry name" value="DacA"/>
    <property type="match status" value="1"/>
</dbReference>
<evidence type="ECO:0000256" key="4">
    <source>
        <dbReference type="ARBA" id="ARBA00022692"/>
    </source>
</evidence>
<keyword evidence="15" id="KW-1185">Reference proteome</keyword>
<evidence type="ECO:0000256" key="2">
    <source>
        <dbReference type="ARBA" id="ARBA00022475"/>
    </source>
</evidence>
<dbReference type="GO" id="GO:0005524">
    <property type="term" value="F:ATP binding"/>
    <property type="evidence" value="ECO:0007669"/>
    <property type="project" value="UniProtKB-UniRule"/>
</dbReference>
<keyword evidence="2 10" id="KW-1003">Cell membrane</keyword>
<feature type="transmembrane region" description="Helical" evidence="10">
    <location>
        <begin position="42"/>
        <end position="61"/>
    </location>
</feature>
<dbReference type="Pfam" id="PF19293">
    <property type="entry name" value="CdaA_N"/>
    <property type="match status" value="1"/>
</dbReference>
<keyword evidence="7 10" id="KW-0067">ATP-binding</keyword>
<protein>
    <recommendedName>
        <fullName evidence="10">Diadenylate cyclase</fullName>
        <shortName evidence="10">DAC</shortName>
        <ecNumber evidence="10">2.7.7.85</ecNumber>
    </recommendedName>
    <alternativeName>
        <fullName evidence="10">Cyclic-di-AMP synthase</fullName>
        <shortName evidence="10">c-di-AMP synthase</shortName>
    </alternativeName>
</protein>
<dbReference type="InterPro" id="IPR050338">
    <property type="entry name" value="DisA"/>
</dbReference>
<dbReference type="InterPro" id="IPR014046">
    <property type="entry name" value="C-di-AMP_synthase"/>
</dbReference>
<dbReference type="NCBIfam" id="TIGR00159">
    <property type="entry name" value="diadenylate cyclase CdaA"/>
    <property type="match status" value="1"/>
</dbReference>
<comment type="similarity">
    <text evidence="10">Belongs to the adenylate cyclase family. DacA/CdaA subfamily.</text>
</comment>
<name>A0A143YUS9_9LACT</name>
<comment type="catalytic activity">
    <reaction evidence="1 10">
        <text>2 ATP = 3',3'-c-di-AMP + 2 diphosphate</text>
        <dbReference type="Rhea" id="RHEA:35655"/>
        <dbReference type="ChEBI" id="CHEBI:30616"/>
        <dbReference type="ChEBI" id="CHEBI:33019"/>
        <dbReference type="ChEBI" id="CHEBI:71500"/>
        <dbReference type="EC" id="2.7.7.85"/>
    </reaction>
</comment>
<dbReference type="Proteomes" id="UP000199280">
    <property type="component" value="Unassembled WGS sequence"/>
</dbReference>
<dbReference type="PANTHER" id="PTHR34185">
    <property type="entry name" value="DIADENYLATE CYCLASE"/>
    <property type="match status" value="1"/>
</dbReference>
<evidence type="ECO:0000259" key="11">
    <source>
        <dbReference type="PROSITE" id="PS51794"/>
    </source>
</evidence>
<dbReference type="STRING" id="640938.TR210_1643"/>
<organism evidence="12 14">
    <name type="scientific">Trichococcus ilyis</name>
    <dbReference type="NCBI Taxonomy" id="640938"/>
    <lineage>
        <taxon>Bacteria</taxon>
        <taxon>Bacillati</taxon>
        <taxon>Bacillota</taxon>
        <taxon>Bacilli</taxon>
        <taxon>Lactobacillales</taxon>
        <taxon>Carnobacteriaceae</taxon>
        <taxon>Trichococcus</taxon>
    </lineage>
</organism>
<evidence type="ECO:0000256" key="6">
    <source>
        <dbReference type="ARBA" id="ARBA00022741"/>
    </source>
</evidence>
<dbReference type="PIRSF" id="PIRSF004793">
    <property type="entry name" value="UCP004793"/>
    <property type="match status" value="1"/>
</dbReference>
<dbReference type="SUPFAM" id="SSF143597">
    <property type="entry name" value="YojJ-like"/>
    <property type="match status" value="1"/>
</dbReference>
<feature type="transmembrane region" description="Helical" evidence="10">
    <location>
        <begin position="12"/>
        <end position="30"/>
    </location>
</feature>
<dbReference type="InterPro" id="IPR003390">
    <property type="entry name" value="DNA_integrity_scan_DisA_N"/>
</dbReference>
<evidence type="ECO:0000256" key="1">
    <source>
        <dbReference type="ARBA" id="ARBA00000877"/>
    </source>
</evidence>
<dbReference type="PROSITE" id="PS51794">
    <property type="entry name" value="DAC"/>
    <property type="match status" value="1"/>
</dbReference>
<evidence type="ECO:0000313" key="13">
    <source>
        <dbReference type="EMBL" id="SEJ15077.1"/>
    </source>
</evidence>
<evidence type="ECO:0000256" key="10">
    <source>
        <dbReference type="HAMAP-Rule" id="MF_01499"/>
    </source>
</evidence>
<keyword evidence="5 10" id="KW-0548">Nucleotidyltransferase</keyword>
<keyword evidence="9 10" id="KW-0472">Membrane</keyword>
<evidence type="ECO:0000256" key="8">
    <source>
        <dbReference type="ARBA" id="ARBA00022989"/>
    </source>
</evidence>
<reference evidence="13 15" key="2">
    <citation type="submission" date="2016-10" db="EMBL/GenBank/DDBJ databases">
        <authorList>
            <person name="Varghese N."/>
            <person name="Submissions S."/>
        </authorList>
    </citation>
    <scope>NUCLEOTIDE SEQUENCE [LARGE SCALE GENOMIC DNA]</scope>
    <source>
        <strain evidence="13 15">DSM 22150</strain>
    </source>
</reference>
<dbReference type="OrthoDB" id="9807385at2"/>
<dbReference type="Gene3D" id="3.40.1700.10">
    <property type="entry name" value="DNA integrity scanning protein, DisA, N-terminal domain"/>
    <property type="match status" value="1"/>
</dbReference>
<keyword evidence="4 10" id="KW-0812">Transmembrane</keyword>
<evidence type="ECO:0000313" key="14">
    <source>
        <dbReference type="Proteomes" id="UP000076878"/>
    </source>
</evidence>
<dbReference type="RefSeq" id="WP_068623035.1">
    <property type="nucleotide sequence ID" value="NZ_FJNB01000011.1"/>
</dbReference>
<dbReference type="FunFam" id="3.40.1700.10:FF:000002">
    <property type="entry name" value="Diadenylate cyclase"/>
    <property type="match status" value="1"/>
</dbReference>
<keyword evidence="6 10" id="KW-0547">Nucleotide-binding</keyword>
<dbReference type="AlphaFoldDB" id="A0A143YUS9"/>
<dbReference type="GO" id="GO:0004016">
    <property type="term" value="F:adenylate cyclase activity"/>
    <property type="evidence" value="ECO:0007669"/>
    <property type="project" value="UniProtKB-UniRule"/>
</dbReference>
<evidence type="ECO:0000313" key="15">
    <source>
        <dbReference type="Proteomes" id="UP000199280"/>
    </source>
</evidence>
<dbReference type="GO" id="GO:0006171">
    <property type="term" value="P:cAMP biosynthetic process"/>
    <property type="evidence" value="ECO:0007669"/>
    <property type="project" value="InterPro"/>
</dbReference>
<evidence type="ECO:0000313" key="12">
    <source>
        <dbReference type="EMBL" id="CZQ99378.1"/>
    </source>
</evidence>
<dbReference type="Pfam" id="PF02457">
    <property type="entry name" value="DAC"/>
    <property type="match status" value="1"/>
</dbReference>
<evidence type="ECO:0000256" key="9">
    <source>
        <dbReference type="ARBA" id="ARBA00023136"/>
    </source>
</evidence>
<dbReference type="InterPro" id="IPR034701">
    <property type="entry name" value="CdaA"/>
</dbReference>
<accession>A0A143YUS9</accession>
<evidence type="ECO:0000256" key="7">
    <source>
        <dbReference type="ARBA" id="ARBA00022840"/>
    </source>
</evidence>
<dbReference type="InterPro" id="IPR036888">
    <property type="entry name" value="DNA_integrity_DisA_N_sf"/>
</dbReference>
<sequence>MSIDWGEVITWSNAFNIVDILLVWYLVYKLIMIFKGTRSIQLLKGIGIIVLIKLAAVTLQLQTIDWIMNRVIQWGVVAVIIVFQPEIRKGLEHLGKTGFRKKTKRSVNTSEHLVMELDKAVQYMAKRKIGALISIEQQDLLDEYAATGIKIGGEVTNQLLINIFIPNTPLHDGAVIIQDYKVATAASYLPLSESSFIPKELGTRHRAAIGLCEVSDAITIIVSEETGGVSIAHKTSLLREMSRDDFVAYLTDQLVVEEEEEKTTNFIQDFFDNTKWGGSE</sequence>
<keyword evidence="3 10" id="KW-0808">Transferase</keyword>
<dbReference type="PANTHER" id="PTHR34185:SF1">
    <property type="entry name" value="DIADENYLATE CYCLASE"/>
    <property type="match status" value="1"/>
</dbReference>
<dbReference type="EMBL" id="FJNB01000011">
    <property type="protein sequence ID" value="CZQ99378.1"/>
    <property type="molecule type" value="Genomic_DNA"/>
</dbReference>
<keyword evidence="8 10" id="KW-1133">Transmembrane helix</keyword>
<dbReference type="GO" id="GO:0106408">
    <property type="term" value="F:diadenylate cyclase activity"/>
    <property type="evidence" value="ECO:0007669"/>
    <property type="project" value="UniProtKB-EC"/>
</dbReference>
<comment type="function">
    <text evidence="10">Catalyzes the condensation of 2 ATP molecules into cyclic di-AMP (c-di-AMP), a second messenger used to regulate differing processes in different bacteria.</text>
</comment>
<reference evidence="12 14" key="1">
    <citation type="submission" date="2016-02" db="EMBL/GenBank/DDBJ databases">
        <authorList>
            <person name="Wen L."/>
            <person name="He K."/>
            <person name="Yang H."/>
        </authorList>
    </citation>
    <scope>NUCLEOTIDE SEQUENCE [LARGE SCALE GENOMIC DNA]</scope>
    <source>
        <strain evidence="12">Trichococcus_R210</strain>
    </source>
</reference>
<feature type="domain" description="DAC" evidence="11">
    <location>
        <begin position="84"/>
        <end position="243"/>
    </location>
</feature>
<evidence type="ECO:0000256" key="3">
    <source>
        <dbReference type="ARBA" id="ARBA00022679"/>
    </source>
</evidence>
<dbReference type="Proteomes" id="UP000076878">
    <property type="component" value="Unassembled WGS sequence"/>
</dbReference>
<dbReference type="InterPro" id="IPR045585">
    <property type="entry name" value="CdaA_N"/>
</dbReference>
<comment type="subunit">
    <text evidence="10">Probably a homodimer.</text>
</comment>
<proteinExistence type="inferred from homology"/>
<comment type="caution">
    <text evidence="10">Lacks conserved residue(s) required for the propagation of feature annotation.</text>
</comment>
<dbReference type="EC" id="2.7.7.85" evidence="10"/>